<comment type="subunit">
    <text evidence="5 7">Part of the ribosomal stalk of the 50S ribosomal subunit. The N-terminus interacts with L11 and the large rRNA to form the base of the stalk. The C-terminus forms an elongated spine to which L12 dimers bind in a sequential fashion forming a multimeric L10(L12)X complex.</text>
</comment>
<evidence type="ECO:0000256" key="1">
    <source>
        <dbReference type="ARBA" id="ARBA00002633"/>
    </source>
</evidence>
<dbReference type="InterPro" id="IPR002363">
    <property type="entry name" value="Ribosomal_uL10_CS_bac"/>
</dbReference>
<comment type="similarity">
    <text evidence="2 7">Belongs to the universal ribosomal protein uL10 family.</text>
</comment>
<dbReference type="CDD" id="cd05797">
    <property type="entry name" value="Ribosomal_L10"/>
    <property type="match status" value="1"/>
</dbReference>
<comment type="function">
    <text evidence="1 7">Forms part of the ribosomal stalk, playing a central role in the interaction of the ribosome with GTP-bound translation factors.</text>
</comment>
<dbReference type="OrthoDB" id="3186107at2"/>
<evidence type="ECO:0000313" key="9">
    <source>
        <dbReference type="Proteomes" id="UP000248627"/>
    </source>
</evidence>
<gene>
    <name evidence="7" type="primary">rplJ</name>
    <name evidence="8" type="ORF">C1I93_07410</name>
</gene>
<organism evidence="8 9">
    <name type="scientific">Micromonospora endophytica</name>
    <dbReference type="NCBI Taxonomy" id="515350"/>
    <lineage>
        <taxon>Bacteria</taxon>
        <taxon>Bacillati</taxon>
        <taxon>Actinomycetota</taxon>
        <taxon>Actinomycetes</taxon>
        <taxon>Micromonosporales</taxon>
        <taxon>Micromonosporaceae</taxon>
        <taxon>Micromonospora</taxon>
    </lineage>
</organism>
<evidence type="ECO:0000256" key="2">
    <source>
        <dbReference type="ARBA" id="ARBA00008889"/>
    </source>
</evidence>
<evidence type="ECO:0000313" key="8">
    <source>
        <dbReference type="EMBL" id="PZF98980.1"/>
    </source>
</evidence>
<accession>A0A2W2CM00</accession>
<dbReference type="AlphaFoldDB" id="A0A2W2CM00"/>
<dbReference type="EMBL" id="POTX01000031">
    <property type="protein sequence ID" value="PZF98980.1"/>
    <property type="molecule type" value="Genomic_DNA"/>
</dbReference>
<dbReference type="Gene3D" id="6.10.250.290">
    <property type="match status" value="1"/>
</dbReference>
<dbReference type="Proteomes" id="UP000248627">
    <property type="component" value="Unassembled WGS sequence"/>
</dbReference>
<dbReference type="HAMAP" id="MF_00362">
    <property type="entry name" value="Ribosomal_uL10"/>
    <property type="match status" value="1"/>
</dbReference>
<protein>
    <recommendedName>
        <fullName evidence="6 7">Large ribosomal subunit protein uL10</fullName>
    </recommendedName>
</protein>
<dbReference type="InterPro" id="IPR001790">
    <property type="entry name" value="Ribosomal_uL10"/>
</dbReference>
<sequence>MADKPIRADKATAVAELTESFRSAGATVLTEYRGLTVSQLTQLRRSLGKETSYTVAKNTLAKRAAADAGISGLDELFTGPTALTFVSGDVVEAAKGLRDFAKANPKLVIKGGVFEGKAISAAEVTKLADLESREVLLAKLAGAMKGNLSKAAALFQAPLSKTARLAAALADKREKEEGAEAA</sequence>
<dbReference type="NCBIfam" id="NF000955">
    <property type="entry name" value="PRK00099.1-1"/>
    <property type="match status" value="1"/>
</dbReference>
<keyword evidence="7" id="KW-0694">RNA-binding</keyword>
<dbReference type="InterPro" id="IPR047865">
    <property type="entry name" value="Ribosomal_uL10_bac_type"/>
</dbReference>
<evidence type="ECO:0000256" key="7">
    <source>
        <dbReference type="HAMAP-Rule" id="MF_00362"/>
    </source>
</evidence>
<keyword evidence="3 7" id="KW-0689">Ribosomal protein</keyword>
<evidence type="ECO:0000256" key="5">
    <source>
        <dbReference type="ARBA" id="ARBA00026025"/>
    </source>
</evidence>
<evidence type="ECO:0000256" key="4">
    <source>
        <dbReference type="ARBA" id="ARBA00023274"/>
    </source>
</evidence>
<dbReference type="GO" id="GO:0006412">
    <property type="term" value="P:translation"/>
    <property type="evidence" value="ECO:0007669"/>
    <property type="project" value="UniProtKB-UniRule"/>
</dbReference>
<dbReference type="SUPFAM" id="SSF160369">
    <property type="entry name" value="Ribosomal protein L10-like"/>
    <property type="match status" value="1"/>
</dbReference>
<dbReference type="PROSITE" id="PS01109">
    <property type="entry name" value="RIBOSOMAL_L10"/>
    <property type="match status" value="1"/>
</dbReference>
<dbReference type="InterPro" id="IPR022973">
    <property type="entry name" value="Ribosomal_uL10_bac"/>
</dbReference>
<dbReference type="InterPro" id="IPR043141">
    <property type="entry name" value="Ribosomal_uL10-like_sf"/>
</dbReference>
<proteinExistence type="inferred from homology"/>
<keyword evidence="9" id="KW-1185">Reference proteome</keyword>
<dbReference type="GO" id="GO:0015934">
    <property type="term" value="C:large ribosomal subunit"/>
    <property type="evidence" value="ECO:0007669"/>
    <property type="project" value="InterPro"/>
</dbReference>
<dbReference type="GO" id="GO:0003735">
    <property type="term" value="F:structural constituent of ribosome"/>
    <property type="evidence" value="ECO:0007669"/>
    <property type="project" value="InterPro"/>
</dbReference>
<comment type="caution">
    <text evidence="8">The sequence shown here is derived from an EMBL/GenBank/DDBJ whole genome shotgun (WGS) entry which is preliminary data.</text>
</comment>
<dbReference type="Gene3D" id="3.30.70.1730">
    <property type="match status" value="1"/>
</dbReference>
<keyword evidence="7" id="KW-0699">rRNA-binding</keyword>
<dbReference type="GO" id="GO:0070180">
    <property type="term" value="F:large ribosomal subunit rRNA binding"/>
    <property type="evidence" value="ECO:0007669"/>
    <property type="project" value="UniProtKB-UniRule"/>
</dbReference>
<name>A0A2W2CM00_9ACTN</name>
<dbReference type="RefSeq" id="WP_111242479.1">
    <property type="nucleotide sequence ID" value="NZ_AP023358.1"/>
</dbReference>
<evidence type="ECO:0000256" key="3">
    <source>
        <dbReference type="ARBA" id="ARBA00022980"/>
    </source>
</evidence>
<keyword evidence="4 7" id="KW-0687">Ribonucleoprotein</keyword>
<reference evidence="8 9" key="1">
    <citation type="submission" date="2018-01" db="EMBL/GenBank/DDBJ databases">
        <title>Draft genome sequence of Jishengella endophytica.</title>
        <authorList>
            <person name="Sahin N."/>
            <person name="Ay H."/>
            <person name="Saygin H."/>
        </authorList>
    </citation>
    <scope>NUCLEOTIDE SEQUENCE [LARGE SCALE GENOMIC DNA]</scope>
    <source>
        <strain evidence="8 9">DSM 45430</strain>
    </source>
</reference>
<dbReference type="PANTHER" id="PTHR11560">
    <property type="entry name" value="39S RIBOSOMAL PROTEIN L10, MITOCHONDRIAL"/>
    <property type="match status" value="1"/>
</dbReference>
<dbReference type="Pfam" id="PF00466">
    <property type="entry name" value="Ribosomal_L10"/>
    <property type="match status" value="1"/>
</dbReference>
<evidence type="ECO:0000256" key="6">
    <source>
        <dbReference type="ARBA" id="ARBA00035202"/>
    </source>
</evidence>